<dbReference type="Proteomes" id="UP000290172">
    <property type="component" value="Unassembled WGS sequence"/>
</dbReference>
<gene>
    <name evidence="1" type="ORF">CRV08_06075</name>
</gene>
<evidence type="ECO:0000313" key="1">
    <source>
        <dbReference type="EMBL" id="RXJ68996.1"/>
    </source>
</evidence>
<reference evidence="1 2" key="1">
    <citation type="submission" date="2017-10" db="EMBL/GenBank/DDBJ databases">
        <title>Genomics of the genus Arcobacter.</title>
        <authorList>
            <person name="Perez-Cataluna A."/>
            <person name="Figueras M.J."/>
        </authorList>
    </citation>
    <scope>NUCLEOTIDE SEQUENCE [LARGE SCALE GENOMIC DNA]</scope>
    <source>
        <strain evidence="1 2">CECT 8993</strain>
    </source>
</reference>
<dbReference type="EMBL" id="PDKJ01000004">
    <property type="protein sequence ID" value="RXJ68996.1"/>
    <property type="molecule type" value="Genomic_DNA"/>
</dbReference>
<comment type="caution">
    <text evidence="1">The sequence shown here is derived from an EMBL/GenBank/DDBJ whole genome shotgun (WGS) entry which is preliminary data.</text>
</comment>
<sequence>MKVRVILDTNNKLNEITTEALKLYNKKNSDSFLTFEYKENIPIEKIYNYTLLNELLAIYKKYQDSDDYIIILNQDSTILDFEKILTTLYELNFQETIFAFRVSNVNGIGLKYSPRVPFVDDSIICLNILKAKEKSFFNRELIKGVHFFKYGRNHALLQSFIEYSMQSGEFINFYNEKSIVNEYNKFSKLFPLPFSFCKKSSVICADLSYNKRYFNLIEDNLNNISFGNETTFFKENIIKRILKVLLEKINRSFQKIQNREFQKKYDEK</sequence>
<accession>A0A4Q0YEM7</accession>
<dbReference type="RefSeq" id="WP_128980130.1">
    <property type="nucleotide sequence ID" value="NZ_PDKJ01000004.1"/>
</dbReference>
<dbReference type="AlphaFoldDB" id="A0A4Q0YEM7"/>
<evidence type="ECO:0000313" key="2">
    <source>
        <dbReference type="Proteomes" id="UP000290172"/>
    </source>
</evidence>
<name>A0A4Q0YEM7_9BACT</name>
<organism evidence="1 2">
    <name type="scientific">Halarcobacter ebronensis</name>
    <dbReference type="NCBI Taxonomy" id="1462615"/>
    <lineage>
        <taxon>Bacteria</taxon>
        <taxon>Pseudomonadati</taxon>
        <taxon>Campylobacterota</taxon>
        <taxon>Epsilonproteobacteria</taxon>
        <taxon>Campylobacterales</taxon>
        <taxon>Arcobacteraceae</taxon>
        <taxon>Halarcobacter</taxon>
    </lineage>
</organism>
<protein>
    <submittedName>
        <fullName evidence="1">Uncharacterized protein</fullName>
    </submittedName>
</protein>
<proteinExistence type="predicted"/>